<dbReference type="Proteomes" id="UP001153069">
    <property type="component" value="Unassembled WGS sequence"/>
</dbReference>
<name>A0A9N8E5P1_9STRA</name>
<dbReference type="PANTHER" id="PTHR38015:SF1">
    <property type="entry name" value="OPINE DEHYDROGENASE DOMAIN-CONTAINING PROTEIN"/>
    <property type="match status" value="1"/>
</dbReference>
<dbReference type="Gene3D" id="1.10.1040.10">
    <property type="entry name" value="N-(1-d-carboxylethyl)-l-norvaline Dehydrogenase, domain 2"/>
    <property type="match status" value="1"/>
</dbReference>
<dbReference type="GO" id="GO:0016491">
    <property type="term" value="F:oxidoreductase activity"/>
    <property type="evidence" value="ECO:0007669"/>
    <property type="project" value="InterPro"/>
</dbReference>
<organism evidence="2 3">
    <name type="scientific">Seminavis robusta</name>
    <dbReference type="NCBI Taxonomy" id="568900"/>
    <lineage>
        <taxon>Eukaryota</taxon>
        <taxon>Sar</taxon>
        <taxon>Stramenopiles</taxon>
        <taxon>Ochrophyta</taxon>
        <taxon>Bacillariophyta</taxon>
        <taxon>Bacillariophyceae</taxon>
        <taxon>Bacillariophycidae</taxon>
        <taxon>Naviculales</taxon>
        <taxon>Naviculaceae</taxon>
        <taxon>Seminavis</taxon>
    </lineage>
</organism>
<dbReference type="EMBL" id="CAICTM010000524">
    <property type="protein sequence ID" value="CAB9512224.1"/>
    <property type="molecule type" value="Genomic_DNA"/>
</dbReference>
<sequence length="420" mass="46658">MSQLGSKVSKGFLTICGGGNSTLITAALAKSVGWDVAILTRRPEEFNGGKNIGFINNDKGYLGGQEKILVDIDCVTRNAADCIPQSTMVMIAGLPVHLNKVVLNKIKDHLNKDRLTHIGSICSYGGFDWIVQECLGDTGNYSIFGTQLIPYCCGTKEYGKLGDLFGAKDFVRFCTVDGKDRYDLKEAWTEILRMPLYDTDFLTSILFPNNPVIHAPILYGLFAEWDGVTPYDPKEVPEYVYRDLRTRSGACLQALDDEVQLIVQELRKAIPKSEGLKENLELGHNIVANYGDLVRNTNGMDAIFMSNLAYAHHKLPYIQVDGGVVPDVRHKFFETDLPFGLIAFKDFALMVGVETPLLDEIIYWNQRLLGVEYMVDGKLTGKDILQCSYASKHGLGLQELAAVYEDDGRELKSNGMLSEL</sequence>
<dbReference type="InterPro" id="IPR013328">
    <property type="entry name" value="6PGD_dom2"/>
</dbReference>
<keyword evidence="3" id="KW-1185">Reference proteome</keyword>
<evidence type="ECO:0000313" key="2">
    <source>
        <dbReference type="EMBL" id="CAB9512224.1"/>
    </source>
</evidence>
<comment type="caution">
    <text evidence="2">The sequence shown here is derived from an EMBL/GenBank/DDBJ whole genome shotgun (WGS) entry which is preliminary data.</text>
</comment>
<dbReference type="InterPro" id="IPR008927">
    <property type="entry name" value="6-PGluconate_DH-like_C_sf"/>
</dbReference>
<dbReference type="Gene3D" id="3.40.50.720">
    <property type="entry name" value="NAD(P)-binding Rossmann-like Domain"/>
    <property type="match status" value="1"/>
</dbReference>
<dbReference type="AlphaFoldDB" id="A0A9N8E5P1"/>
<dbReference type="Pfam" id="PF02317">
    <property type="entry name" value="Octopine_DH"/>
    <property type="match status" value="1"/>
</dbReference>
<feature type="domain" description="Opine dehydrogenase" evidence="1">
    <location>
        <begin position="200"/>
        <end position="368"/>
    </location>
</feature>
<gene>
    <name evidence="2" type="ORF">SEMRO_525_G160100.1</name>
</gene>
<dbReference type="InterPro" id="IPR051729">
    <property type="entry name" value="Opine/Lysopine_DH"/>
</dbReference>
<dbReference type="PANTHER" id="PTHR38015">
    <property type="entry name" value="BLR6086 PROTEIN"/>
    <property type="match status" value="1"/>
</dbReference>
<evidence type="ECO:0000313" key="3">
    <source>
        <dbReference type="Proteomes" id="UP001153069"/>
    </source>
</evidence>
<evidence type="ECO:0000259" key="1">
    <source>
        <dbReference type="Pfam" id="PF02317"/>
    </source>
</evidence>
<dbReference type="SUPFAM" id="SSF48179">
    <property type="entry name" value="6-phosphogluconate dehydrogenase C-terminal domain-like"/>
    <property type="match status" value="1"/>
</dbReference>
<dbReference type="InterPro" id="IPR003421">
    <property type="entry name" value="Opine_DH"/>
</dbReference>
<proteinExistence type="predicted"/>
<protein>
    <submittedName>
        <fullName evidence="2">Octopine dehydrogenase</fullName>
    </submittedName>
</protein>
<dbReference type="OrthoDB" id="6058913at2759"/>
<accession>A0A9N8E5P1</accession>
<reference evidence="2" key="1">
    <citation type="submission" date="2020-06" db="EMBL/GenBank/DDBJ databases">
        <authorList>
            <consortium name="Plant Systems Biology data submission"/>
        </authorList>
    </citation>
    <scope>NUCLEOTIDE SEQUENCE</scope>
    <source>
        <strain evidence="2">D6</strain>
    </source>
</reference>